<dbReference type="InterPro" id="IPR020904">
    <property type="entry name" value="Sc_DH/Rdtase_CS"/>
</dbReference>
<keyword evidence="5" id="KW-1185">Reference proteome</keyword>
<name>A0A9W6IU57_9HYPH</name>
<dbReference type="Proteomes" id="UP000758856">
    <property type="component" value="Unassembled WGS sequence"/>
</dbReference>
<dbReference type="GO" id="GO:0016020">
    <property type="term" value="C:membrane"/>
    <property type="evidence" value="ECO:0007669"/>
    <property type="project" value="TreeGrafter"/>
</dbReference>
<dbReference type="InterPro" id="IPR002347">
    <property type="entry name" value="SDR_fam"/>
</dbReference>
<evidence type="ECO:0000256" key="1">
    <source>
        <dbReference type="ARBA" id="ARBA00006484"/>
    </source>
</evidence>
<evidence type="ECO:0000313" key="4">
    <source>
        <dbReference type="EMBL" id="MBM7850064.1"/>
    </source>
</evidence>
<dbReference type="RefSeq" id="WP_204948530.1">
    <property type="nucleotide sequence ID" value="NZ_BSFF01000002.1"/>
</dbReference>
<reference evidence="4 5" key="2">
    <citation type="submission" date="2021-01" db="EMBL/GenBank/DDBJ databases">
        <title>Genomic Encyclopedia of Type Strains, Phase IV (KMG-IV): sequencing the most valuable type-strain genomes for metagenomic binning, comparative biology and taxonomic classification.</title>
        <authorList>
            <person name="Goeker M."/>
        </authorList>
    </citation>
    <scope>NUCLEOTIDE SEQUENCE [LARGE SCALE GENOMIC DNA]</scope>
    <source>
        <strain evidence="4 5">DSM 6130</strain>
    </source>
</reference>
<dbReference type="PRINTS" id="PR00081">
    <property type="entry name" value="GDHRDH"/>
</dbReference>
<dbReference type="InterPro" id="IPR036291">
    <property type="entry name" value="NAD(P)-bd_dom_sf"/>
</dbReference>
<evidence type="ECO:0000256" key="2">
    <source>
        <dbReference type="ARBA" id="ARBA00023002"/>
    </source>
</evidence>
<dbReference type="PANTHER" id="PTHR44196">
    <property type="entry name" value="DEHYDROGENASE/REDUCTASE SDR FAMILY MEMBER 7B"/>
    <property type="match status" value="1"/>
</dbReference>
<dbReference type="PANTHER" id="PTHR44196:SF4">
    <property type="entry name" value="SHORT CHAIN DEHYDROGENASE"/>
    <property type="match status" value="1"/>
</dbReference>
<comment type="similarity">
    <text evidence="1">Belongs to the short-chain dehydrogenases/reductases (SDR) family.</text>
</comment>
<gene>
    <name evidence="3" type="ORF">GCM10008170_13740</name>
    <name evidence="4" type="ORF">JOD31_000276</name>
</gene>
<dbReference type="PROSITE" id="PS00061">
    <property type="entry name" value="ADH_SHORT"/>
    <property type="match status" value="1"/>
</dbReference>
<dbReference type="EMBL" id="JAFBCY010000001">
    <property type="protein sequence ID" value="MBM7850064.1"/>
    <property type="molecule type" value="Genomic_DNA"/>
</dbReference>
<sequence length="248" mass="26172">MSEKPLAGRVAVVTGASRGIGYATALALAEAGAHVVATARTQGGLEELDDAIKAVGGQATLAPFPIDDFDAIDRLGGALYQRFGKLDALVANAGQLGPLTPLGHVEPKDWDKIVAVNLTANWRLIRSLDPLLRASDAGRAVFLTSGVVHKDRAYWGPYAVTKAGVEALARSYAAETRTNTPVKVTLVNPGPLRTKMRASAMPSEDPATLRTPAELAPKIVGLCLPSFTETGKLYDFPTDALQSFRAPE</sequence>
<dbReference type="SUPFAM" id="SSF51735">
    <property type="entry name" value="NAD(P)-binding Rossmann-fold domains"/>
    <property type="match status" value="1"/>
</dbReference>
<proteinExistence type="inferred from homology"/>
<comment type="caution">
    <text evidence="3">The sequence shown here is derived from an EMBL/GenBank/DDBJ whole genome shotgun (WGS) entry which is preliminary data.</text>
</comment>
<reference evidence="3" key="1">
    <citation type="journal article" date="2014" name="Int. J. Syst. Evol. Microbiol.">
        <title>Complete genome sequence of Corynebacterium casei LMG S-19264T (=DSM 44701T), isolated from a smear-ripened cheese.</title>
        <authorList>
            <consortium name="US DOE Joint Genome Institute (JGI-PGF)"/>
            <person name="Walter F."/>
            <person name="Albersmeier A."/>
            <person name="Kalinowski J."/>
            <person name="Ruckert C."/>
        </authorList>
    </citation>
    <scope>NUCLEOTIDE SEQUENCE</scope>
    <source>
        <strain evidence="3">VKM B-1606</strain>
    </source>
</reference>
<dbReference type="Pfam" id="PF00106">
    <property type="entry name" value="adh_short"/>
    <property type="match status" value="1"/>
</dbReference>
<dbReference type="AlphaFoldDB" id="A0A9W6IU57"/>
<evidence type="ECO:0000313" key="6">
    <source>
        <dbReference type="Proteomes" id="UP001143400"/>
    </source>
</evidence>
<dbReference type="GO" id="GO:0016491">
    <property type="term" value="F:oxidoreductase activity"/>
    <property type="evidence" value="ECO:0007669"/>
    <property type="project" value="UniProtKB-KW"/>
</dbReference>
<dbReference type="Proteomes" id="UP001143400">
    <property type="component" value="Unassembled WGS sequence"/>
</dbReference>
<keyword evidence="2" id="KW-0560">Oxidoreductase</keyword>
<evidence type="ECO:0000313" key="5">
    <source>
        <dbReference type="Proteomes" id="UP000758856"/>
    </source>
</evidence>
<evidence type="ECO:0000313" key="3">
    <source>
        <dbReference type="EMBL" id="GLK55355.1"/>
    </source>
</evidence>
<reference evidence="3" key="3">
    <citation type="submission" date="2023-01" db="EMBL/GenBank/DDBJ databases">
        <authorList>
            <person name="Sun Q."/>
            <person name="Evtushenko L."/>
        </authorList>
    </citation>
    <scope>NUCLEOTIDE SEQUENCE</scope>
    <source>
        <strain evidence="3">VKM B-1606</strain>
    </source>
</reference>
<accession>A0A9W6IU57</accession>
<dbReference type="CDD" id="cd05233">
    <property type="entry name" value="SDR_c"/>
    <property type="match status" value="1"/>
</dbReference>
<dbReference type="Gene3D" id="3.40.50.720">
    <property type="entry name" value="NAD(P)-binding Rossmann-like Domain"/>
    <property type="match status" value="1"/>
</dbReference>
<dbReference type="EMBL" id="BSFF01000002">
    <property type="protein sequence ID" value="GLK55355.1"/>
    <property type="molecule type" value="Genomic_DNA"/>
</dbReference>
<protein>
    <submittedName>
        <fullName evidence="4">NAD(P)-dependent dehydrogenase (Short-subunit alcohol dehydrogenase family)</fullName>
    </submittedName>
    <submittedName>
        <fullName evidence="3">Oxidoreductase</fullName>
    </submittedName>
</protein>
<organism evidence="3 6">
    <name type="scientific">Methylopila capsulata</name>
    <dbReference type="NCBI Taxonomy" id="61654"/>
    <lineage>
        <taxon>Bacteria</taxon>
        <taxon>Pseudomonadati</taxon>
        <taxon>Pseudomonadota</taxon>
        <taxon>Alphaproteobacteria</taxon>
        <taxon>Hyphomicrobiales</taxon>
        <taxon>Methylopilaceae</taxon>
        <taxon>Methylopila</taxon>
    </lineage>
</organism>